<dbReference type="Proteomes" id="UP000192277">
    <property type="component" value="Unassembled WGS sequence"/>
</dbReference>
<dbReference type="InterPro" id="IPR011008">
    <property type="entry name" value="Dimeric_a/b-barrel"/>
</dbReference>
<evidence type="ECO:0000313" key="2">
    <source>
        <dbReference type="Proteomes" id="UP000192277"/>
    </source>
</evidence>
<evidence type="ECO:0008006" key="3">
    <source>
        <dbReference type="Google" id="ProtNLM"/>
    </source>
</evidence>
<proteinExistence type="predicted"/>
<dbReference type="SUPFAM" id="SSF54909">
    <property type="entry name" value="Dimeric alpha+beta barrel"/>
    <property type="match status" value="1"/>
</dbReference>
<name>A0ABX3NSR5_9BACT</name>
<dbReference type="Gene3D" id="3.30.70.100">
    <property type="match status" value="1"/>
</dbReference>
<organism evidence="1 2">
    <name type="scientific">Niastella koreensis</name>
    <dbReference type="NCBI Taxonomy" id="354356"/>
    <lineage>
        <taxon>Bacteria</taxon>
        <taxon>Pseudomonadati</taxon>
        <taxon>Bacteroidota</taxon>
        <taxon>Chitinophagia</taxon>
        <taxon>Chitinophagales</taxon>
        <taxon>Chitinophagaceae</taxon>
        <taxon>Niastella</taxon>
    </lineage>
</organism>
<gene>
    <name evidence="1" type="ORF">A4D02_34340</name>
</gene>
<evidence type="ECO:0000313" key="1">
    <source>
        <dbReference type="EMBL" id="OQP45111.1"/>
    </source>
</evidence>
<reference evidence="1 2" key="1">
    <citation type="submission" date="2016-04" db="EMBL/GenBank/DDBJ databases">
        <authorList>
            <person name="Chen L."/>
            <person name="Zhuang W."/>
            <person name="Wang G."/>
        </authorList>
    </citation>
    <scope>NUCLEOTIDE SEQUENCE [LARGE SCALE GENOMIC DNA]</scope>
    <source>
        <strain evidence="2">GR20</strain>
    </source>
</reference>
<sequence>MYNKKAHNGQVNFIDKFFVPAAAVNEFQERVHINRNFIKTLPGFIEDAAYEYHDSEGNLILVTVALWQNSEALNNAKEAVQAEYKKQGFDAQAMFKRLNITIDRGIYTQSQN</sequence>
<comment type="caution">
    <text evidence="1">The sequence shown here is derived from an EMBL/GenBank/DDBJ whole genome shotgun (WGS) entry which is preliminary data.</text>
</comment>
<keyword evidence="2" id="KW-1185">Reference proteome</keyword>
<dbReference type="EMBL" id="LWBO01000022">
    <property type="protein sequence ID" value="OQP45111.1"/>
    <property type="molecule type" value="Genomic_DNA"/>
</dbReference>
<accession>A0ABX3NSR5</accession>
<protein>
    <recommendedName>
        <fullName evidence="3">Antibiotic biosynthesis monooxygenase</fullName>
    </recommendedName>
</protein>